<keyword evidence="1" id="KW-0472">Membrane</keyword>
<dbReference type="AlphaFoldDB" id="A0A964BST8"/>
<comment type="caution">
    <text evidence="3">The sequence shown here is derived from an EMBL/GenBank/DDBJ whole genome shotgun (WGS) entry which is preliminary data.</text>
</comment>
<dbReference type="EMBL" id="JADWDC010000030">
    <property type="protein sequence ID" value="MCC0177893.1"/>
    <property type="molecule type" value="Genomic_DNA"/>
</dbReference>
<dbReference type="InterPro" id="IPR003646">
    <property type="entry name" value="SH3-like_bac-type"/>
</dbReference>
<protein>
    <submittedName>
        <fullName evidence="3">SH3 domain-containing protein</fullName>
    </submittedName>
</protein>
<organism evidence="3 4">
    <name type="scientific">Waterburya agarophytonicola KI4</name>
    <dbReference type="NCBI Taxonomy" id="2874699"/>
    <lineage>
        <taxon>Bacteria</taxon>
        <taxon>Bacillati</taxon>
        <taxon>Cyanobacteriota</taxon>
        <taxon>Cyanophyceae</taxon>
        <taxon>Pleurocapsales</taxon>
        <taxon>Hyellaceae</taxon>
        <taxon>Waterburya</taxon>
        <taxon>Waterburya agarophytonicola</taxon>
    </lineage>
</organism>
<feature type="domain" description="SH3b" evidence="2">
    <location>
        <begin position="104"/>
        <end position="171"/>
    </location>
</feature>
<keyword evidence="1" id="KW-0812">Transmembrane</keyword>
<evidence type="ECO:0000256" key="1">
    <source>
        <dbReference type="SAM" id="Phobius"/>
    </source>
</evidence>
<dbReference type="Gene3D" id="2.30.30.40">
    <property type="entry name" value="SH3 Domains"/>
    <property type="match status" value="1"/>
</dbReference>
<name>A0A964BST8_9CYAN</name>
<dbReference type="RefSeq" id="WP_229640959.1">
    <property type="nucleotide sequence ID" value="NZ_JADWDC010000030.1"/>
</dbReference>
<dbReference type="Proteomes" id="UP000729733">
    <property type="component" value="Unassembled WGS sequence"/>
</dbReference>
<evidence type="ECO:0000313" key="4">
    <source>
        <dbReference type="Proteomes" id="UP000729733"/>
    </source>
</evidence>
<evidence type="ECO:0000259" key="2">
    <source>
        <dbReference type="PROSITE" id="PS51781"/>
    </source>
</evidence>
<keyword evidence="1" id="KW-1133">Transmembrane helix</keyword>
<accession>A0A964BST8</accession>
<dbReference type="PROSITE" id="PS51781">
    <property type="entry name" value="SH3B"/>
    <property type="match status" value="1"/>
</dbReference>
<sequence length="172" mass="19114">MTKSIILQRLSATVQFILGFLIGISLIVGVTGSMVFVYYKKMSTLPKKPDFPIASTESIPNNTESATTIEPLESNTTEDVEEAEIITEEAEVEPEVEPELPDSAYYATVTWPQGLSLRAEPDLNSGRVGGIEFESKIIILEDSVDGKWQRVRLPWSQQEGWVKGGNTERNSY</sequence>
<feature type="transmembrane region" description="Helical" evidence="1">
    <location>
        <begin position="16"/>
        <end position="39"/>
    </location>
</feature>
<keyword evidence="4" id="KW-1185">Reference proteome</keyword>
<gene>
    <name evidence="3" type="ORF">I4641_12985</name>
</gene>
<dbReference type="Pfam" id="PF08239">
    <property type="entry name" value="SH3_3"/>
    <property type="match status" value="1"/>
</dbReference>
<evidence type="ECO:0000313" key="3">
    <source>
        <dbReference type="EMBL" id="MCC0177893.1"/>
    </source>
</evidence>
<reference evidence="3" key="1">
    <citation type="journal article" date="2021" name="Antonie Van Leeuwenhoek">
        <title>Draft genome and description of Waterburya agarophytonicola gen. nov. sp. nov. (Pleurocapsales, Cyanobacteria): a seaweed symbiont.</title>
        <authorList>
            <person name="Bonthond G."/>
            <person name="Shalygin S."/>
            <person name="Bayer T."/>
            <person name="Weinberger F."/>
        </authorList>
    </citation>
    <scope>NUCLEOTIDE SEQUENCE</scope>
    <source>
        <strain evidence="3">KI4</strain>
    </source>
</reference>
<proteinExistence type="predicted"/>